<proteinExistence type="predicted"/>
<evidence type="ECO:0000313" key="5">
    <source>
        <dbReference type="Proteomes" id="UP000437575"/>
    </source>
</evidence>
<keyword evidence="3" id="KW-0614">Plasmid</keyword>
<dbReference type="RefSeq" id="WP_160996299.1">
    <property type="nucleotide sequence ID" value="NZ_VSTN01000002.1"/>
</dbReference>
<feature type="domain" description="LicD/FKTN/FKRP nucleotidyltransferase" evidence="1">
    <location>
        <begin position="23"/>
        <end position="248"/>
    </location>
</feature>
<name>A0A6A8LR18_9LACO</name>
<dbReference type="InterPro" id="IPR052942">
    <property type="entry name" value="LPS_cholinephosphotransferase"/>
</dbReference>
<dbReference type="PANTHER" id="PTHR43404:SF2">
    <property type="entry name" value="LIPOPOLYSACCHARIDE CHOLINEPHOSPHOTRANSFERASE LICD"/>
    <property type="match status" value="1"/>
</dbReference>
<sequence length="269" mass="32157">MKLDTETVQNISLDILNYVANICEKLNLRYYLMYGSLIGAVRHKGFIPWDDDVDIMMPREDYNQLLCFLKENIDKRYELFEPNTVSRYPYMIARISDKNYKIVMNNEEKYGMGIFIDIYPFDGVGNSLKEAKKIVRKGNVLSSMCYQATRKRYAVETTTTFIRQCVKLPVFIMSKIIGKEYFQNKLKKLENIKNYEESKYISCVVWASGGEKDIFKRSWFDSYIYMDFQKYRFRVPKDYDEVLKHTYGNYMKLPDEKDRIGHHYYEVEI</sequence>
<dbReference type="AlphaFoldDB" id="A0A6A8LR18"/>
<evidence type="ECO:0000313" key="3">
    <source>
        <dbReference type="EMBL" id="MSE07008.1"/>
    </source>
</evidence>
<accession>A0A6A8LR18</accession>
<comment type="caution">
    <text evidence="2">The sequence shown here is derived from an EMBL/GenBank/DDBJ whole genome shotgun (WGS) entry which is preliminary data.</text>
</comment>
<dbReference type="GO" id="GO:0009100">
    <property type="term" value="P:glycoprotein metabolic process"/>
    <property type="evidence" value="ECO:0007669"/>
    <property type="project" value="UniProtKB-ARBA"/>
</dbReference>
<evidence type="ECO:0000313" key="4">
    <source>
        <dbReference type="EMBL" id="MSE08182.1"/>
    </source>
</evidence>
<dbReference type="Proteomes" id="UP000437575">
    <property type="component" value="Unassembled WGS sequence"/>
</dbReference>
<dbReference type="EMBL" id="WKKZ01001602">
    <property type="protein sequence ID" value="MSE07008.1"/>
    <property type="molecule type" value="Genomic_DNA"/>
</dbReference>
<dbReference type="PANTHER" id="PTHR43404">
    <property type="entry name" value="LIPOPOLYSACCHARIDE CHOLINEPHOSPHOTRANSFERASE LICD"/>
    <property type="match status" value="1"/>
</dbReference>
<organism evidence="2 5">
    <name type="scientific">Ligilactobacillus salivarius</name>
    <dbReference type="NCBI Taxonomy" id="1624"/>
    <lineage>
        <taxon>Bacteria</taxon>
        <taxon>Bacillati</taxon>
        <taxon>Bacillota</taxon>
        <taxon>Bacilli</taxon>
        <taxon>Lactobacillales</taxon>
        <taxon>Lactobacillaceae</taxon>
        <taxon>Ligilactobacillus</taxon>
    </lineage>
</organism>
<geneLocation type="plasmid" evidence="3">
    <name>unnamed02</name>
</geneLocation>
<protein>
    <submittedName>
        <fullName evidence="2">LicD family protein</fullName>
    </submittedName>
</protein>
<dbReference type="InterPro" id="IPR007074">
    <property type="entry name" value="LicD/FKTN/FKRP_NTP_transf"/>
</dbReference>
<dbReference type="EMBL" id="WKKZ01000002">
    <property type="protein sequence ID" value="MSE04359.1"/>
    <property type="molecule type" value="Genomic_DNA"/>
</dbReference>
<evidence type="ECO:0000259" key="1">
    <source>
        <dbReference type="Pfam" id="PF04991"/>
    </source>
</evidence>
<evidence type="ECO:0000313" key="6">
    <source>
        <dbReference type="Proteomes" id="UP000467635"/>
    </source>
</evidence>
<dbReference type="EMBL" id="WKKX01000191">
    <property type="protein sequence ID" value="MSE08182.1"/>
    <property type="molecule type" value="Genomic_DNA"/>
</dbReference>
<evidence type="ECO:0000313" key="2">
    <source>
        <dbReference type="EMBL" id="MSE04359.1"/>
    </source>
</evidence>
<dbReference type="Pfam" id="PF04991">
    <property type="entry name" value="LicD"/>
    <property type="match status" value="1"/>
</dbReference>
<gene>
    <name evidence="4" type="ORF">GKC33_05470</name>
    <name evidence="2" type="ORF">GKC34_00500</name>
    <name evidence="3" type="ORF">GKC34_15175</name>
</gene>
<reference evidence="5 6" key="1">
    <citation type="submission" date="2019-11" db="EMBL/GenBank/DDBJ databases">
        <title>Draft Genome Sequence of Plant Growth-Promoting Rhizosphere-Associated Bacteria.</title>
        <authorList>
            <person name="Vasilyev I.Y."/>
            <person name="Radchenko V."/>
            <person name="Ilnitskaya E.V."/>
        </authorList>
    </citation>
    <scope>NUCLEOTIDE SEQUENCE [LARGE SCALE GENOMIC DNA]</scope>
    <source>
        <strain evidence="4 6">VRA_01-1sq_f</strain>
        <strain evidence="2 5">VRA_1sq_f</strain>
        <plasmid evidence="3">unnamed02</plasmid>
    </source>
</reference>
<dbReference type="Proteomes" id="UP000467635">
    <property type="component" value="Unassembled WGS sequence"/>
</dbReference>